<dbReference type="GO" id="GO:0005737">
    <property type="term" value="C:cytoplasm"/>
    <property type="evidence" value="ECO:0007669"/>
    <property type="project" value="TreeGrafter"/>
</dbReference>
<comment type="caution">
    <text evidence="1">The sequence shown here is derived from an EMBL/GenBank/DDBJ whole genome shotgun (WGS) entry which is preliminary data.</text>
</comment>
<sequence>MFNRLTRLAIDLLAISTILAGVKRSTGFAPNLLGIQDPTIRTFFQRYFAIGDTIFGMISGYVVNSKYFLKTIP</sequence>
<proteinExistence type="predicted"/>
<dbReference type="Proteomes" id="UP000289152">
    <property type="component" value="Unassembled WGS sequence"/>
</dbReference>
<evidence type="ECO:0000313" key="2">
    <source>
        <dbReference type="Proteomes" id="UP000289152"/>
    </source>
</evidence>
<dbReference type="VEuPathDB" id="FungiDB:TREMEDRAFT_28718"/>
<dbReference type="InterPro" id="IPR013726">
    <property type="entry name" value="Mitofissin"/>
</dbReference>
<dbReference type="PANTHER" id="PTHR28075">
    <property type="entry name" value="CHROMOSOME 16, WHOLE GENOME SHOTGUN SEQUENCE"/>
    <property type="match status" value="1"/>
</dbReference>
<organism evidence="1 2">
    <name type="scientific">Tremella mesenterica</name>
    <name type="common">Jelly fungus</name>
    <dbReference type="NCBI Taxonomy" id="5217"/>
    <lineage>
        <taxon>Eukaryota</taxon>
        <taxon>Fungi</taxon>
        <taxon>Dikarya</taxon>
        <taxon>Basidiomycota</taxon>
        <taxon>Agaricomycotina</taxon>
        <taxon>Tremellomycetes</taxon>
        <taxon>Tremellales</taxon>
        <taxon>Tremellaceae</taxon>
        <taxon>Tremella</taxon>
    </lineage>
</organism>
<evidence type="ECO:0000313" key="1">
    <source>
        <dbReference type="EMBL" id="RXK36406.1"/>
    </source>
</evidence>
<dbReference type="Pfam" id="PF08520">
    <property type="entry name" value="Mitofissin"/>
    <property type="match status" value="1"/>
</dbReference>
<dbReference type="OrthoDB" id="16824at2759"/>
<dbReference type="InParanoid" id="A0A4Q1BE30"/>
<dbReference type="AlphaFoldDB" id="A0A4Q1BE30"/>
<reference evidence="1 2" key="1">
    <citation type="submission" date="2016-06" db="EMBL/GenBank/DDBJ databases">
        <title>Evolution of pathogenesis and genome organization in the Tremellales.</title>
        <authorList>
            <person name="Cuomo C."/>
            <person name="Litvintseva A."/>
            <person name="Heitman J."/>
            <person name="Chen Y."/>
            <person name="Sun S."/>
            <person name="Springer D."/>
            <person name="Dromer F."/>
            <person name="Young S."/>
            <person name="Zeng Q."/>
            <person name="Chapman S."/>
            <person name="Gujja S."/>
            <person name="Saif S."/>
            <person name="Birren B."/>
        </authorList>
    </citation>
    <scope>NUCLEOTIDE SEQUENCE [LARGE SCALE GENOMIC DNA]</scope>
    <source>
        <strain evidence="1 2">ATCC 28783</strain>
    </source>
</reference>
<dbReference type="PANTHER" id="PTHR28075:SF3">
    <property type="entry name" value="DUF1748-DOMAIN-CONTAINING PROTEIN"/>
    <property type="match status" value="1"/>
</dbReference>
<accession>A0A4Q1BE30</accession>
<protein>
    <submittedName>
        <fullName evidence="1">Uncharacterized protein</fullName>
    </submittedName>
</protein>
<dbReference type="EMBL" id="SDIL01000098">
    <property type="protein sequence ID" value="RXK36406.1"/>
    <property type="molecule type" value="Genomic_DNA"/>
</dbReference>
<keyword evidence="2" id="KW-1185">Reference proteome</keyword>
<gene>
    <name evidence="1" type="ORF">M231_06308</name>
</gene>
<name>A0A4Q1BE30_TREME</name>